<name>A0A399F105_9DEIN</name>
<evidence type="ECO:0000256" key="1">
    <source>
        <dbReference type="SAM" id="MobiDB-lite"/>
    </source>
</evidence>
<keyword evidence="4" id="KW-1185">Reference proteome</keyword>
<dbReference type="AlphaFoldDB" id="A0A399F105"/>
<feature type="chain" id="PRO_5017478396" description="Secreted protein" evidence="2">
    <location>
        <begin position="25"/>
        <end position="175"/>
    </location>
</feature>
<proteinExistence type="predicted"/>
<keyword evidence="2" id="KW-0732">Signal</keyword>
<evidence type="ECO:0000256" key="2">
    <source>
        <dbReference type="SAM" id="SignalP"/>
    </source>
</evidence>
<organism evidence="3 4">
    <name type="scientific">Calidithermus terrae</name>
    <dbReference type="NCBI Taxonomy" id="1408545"/>
    <lineage>
        <taxon>Bacteria</taxon>
        <taxon>Thermotogati</taxon>
        <taxon>Deinococcota</taxon>
        <taxon>Deinococci</taxon>
        <taxon>Thermales</taxon>
        <taxon>Thermaceae</taxon>
        <taxon>Calidithermus</taxon>
    </lineage>
</organism>
<feature type="compositionally biased region" description="Polar residues" evidence="1">
    <location>
        <begin position="29"/>
        <end position="42"/>
    </location>
</feature>
<gene>
    <name evidence="3" type="ORF">Mterra_00436</name>
</gene>
<accession>A0A399F105</accession>
<feature type="signal peptide" evidence="2">
    <location>
        <begin position="1"/>
        <end position="24"/>
    </location>
</feature>
<evidence type="ECO:0000313" key="4">
    <source>
        <dbReference type="Proteomes" id="UP000265715"/>
    </source>
</evidence>
<evidence type="ECO:0000313" key="3">
    <source>
        <dbReference type="EMBL" id="RIH90454.1"/>
    </source>
</evidence>
<reference evidence="3 4" key="1">
    <citation type="submission" date="2018-08" db="EMBL/GenBank/DDBJ databases">
        <title>Meiothermus terrae DSM 26712 genome sequencing project.</title>
        <authorList>
            <person name="Da Costa M.S."/>
            <person name="Albuquerque L."/>
            <person name="Raposo P."/>
            <person name="Froufe H.J.C."/>
            <person name="Barroso C.S."/>
            <person name="Egas C."/>
        </authorList>
    </citation>
    <scope>NUCLEOTIDE SEQUENCE [LARGE SCALE GENOMIC DNA]</scope>
    <source>
        <strain evidence="3 4">DSM 26712</strain>
    </source>
</reference>
<evidence type="ECO:0008006" key="5">
    <source>
        <dbReference type="Google" id="ProtNLM"/>
    </source>
</evidence>
<feature type="region of interest" description="Disordered" evidence="1">
    <location>
        <begin position="23"/>
        <end position="48"/>
    </location>
</feature>
<dbReference type="EMBL" id="QXDL01000009">
    <property type="protein sequence ID" value="RIH90454.1"/>
    <property type="molecule type" value="Genomic_DNA"/>
</dbReference>
<sequence>MSWKILYPLLCGLVLASSLSLVSAKPSPGRSTSDPFTVQGASRASDPKADCVAQMGRGSATARNTATTSSNRPVANLYYPRYLAAKAVLVFTTFAGGRQLVAQSDYKESYSGNMGALTADTTYTYNCADFANLYSGILGYGFHKALPANDDPTPNGGRTVVYSDNNGGQYSWQPW</sequence>
<dbReference type="Proteomes" id="UP000265715">
    <property type="component" value="Unassembled WGS sequence"/>
</dbReference>
<dbReference type="OrthoDB" id="9899134at2"/>
<comment type="caution">
    <text evidence="3">The sequence shown here is derived from an EMBL/GenBank/DDBJ whole genome shotgun (WGS) entry which is preliminary data.</text>
</comment>
<protein>
    <recommendedName>
        <fullName evidence="5">Secreted protein</fullName>
    </recommendedName>
</protein>
<dbReference type="RefSeq" id="WP_147372506.1">
    <property type="nucleotide sequence ID" value="NZ_QXDL01000009.1"/>
</dbReference>